<dbReference type="Proteomes" id="UP001380953">
    <property type="component" value="Unassembled WGS sequence"/>
</dbReference>
<name>A0ACC6PHH1_9BACL</name>
<keyword evidence="2" id="KW-1185">Reference proteome</keyword>
<evidence type="ECO:0000313" key="1">
    <source>
        <dbReference type="EMBL" id="MEJ8306377.1"/>
    </source>
</evidence>
<dbReference type="EMBL" id="JBBKAR010000053">
    <property type="protein sequence ID" value="MEJ8306377.1"/>
    <property type="molecule type" value="Genomic_DNA"/>
</dbReference>
<comment type="caution">
    <text evidence="1">The sequence shown here is derived from an EMBL/GenBank/DDBJ whole genome shotgun (WGS) entry which is preliminary data.</text>
</comment>
<gene>
    <name evidence="1" type="ORF">WKI47_20930</name>
</gene>
<sequence>MSAKKEDLLHVAEILFYNHGFHAIGLKKIVSESGIAMMTLYNHFPSKDHLVIEVLKRREERYMDHLRFFIDFFKYNGEYAESDSGPGSPFLRIAAAHCRWLNDYAAKGCLFLRAKEEYGAEPEHPIVLQVDEHKHRLREFVQSAEPSRSPEETLRLCLLLEGSTALAESENLEQVTRETLFMAERLFA</sequence>
<reference evidence="1" key="1">
    <citation type="submission" date="2024-03" db="EMBL/GenBank/DDBJ databases">
        <title>Whole genome sequecning of epiphytes from Marcgravia umbellata leaves.</title>
        <authorList>
            <person name="Kumar G."/>
            <person name="Savka M.A."/>
        </authorList>
    </citation>
    <scope>NUCLEOTIDE SEQUENCE</scope>
    <source>
        <strain evidence="1">RIT_BL5</strain>
    </source>
</reference>
<protein>
    <submittedName>
        <fullName evidence="1">TetR/AcrR family transcriptional regulator</fullName>
    </submittedName>
</protein>
<accession>A0ACC6PHH1</accession>
<evidence type="ECO:0000313" key="2">
    <source>
        <dbReference type="Proteomes" id="UP001380953"/>
    </source>
</evidence>
<proteinExistence type="predicted"/>
<organism evidence="1 2">
    <name type="scientific">Saccharibacillus sacchari</name>
    <dbReference type="NCBI Taxonomy" id="456493"/>
    <lineage>
        <taxon>Bacteria</taxon>
        <taxon>Bacillati</taxon>
        <taxon>Bacillota</taxon>
        <taxon>Bacilli</taxon>
        <taxon>Bacillales</taxon>
        <taxon>Paenibacillaceae</taxon>
        <taxon>Saccharibacillus</taxon>
    </lineage>
</organism>